<dbReference type="CDD" id="cd00093">
    <property type="entry name" value="HTH_XRE"/>
    <property type="match status" value="1"/>
</dbReference>
<comment type="caution">
    <text evidence="2">The sequence shown here is derived from an EMBL/GenBank/DDBJ whole genome shotgun (WGS) entry which is preliminary data.</text>
</comment>
<evidence type="ECO:0000259" key="1">
    <source>
        <dbReference type="PROSITE" id="PS50943"/>
    </source>
</evidence>
<name>A0A1F7XLP0_9BACT</name>
<dbReference type="Gene3D" id="1.10.260.40">
    <property type="entry name" value="lambda repressor-like DNA-binding domains"/>
    <property type="match status" value="1"/>
</dbReference>
<dbReference type="Pfam" id="PF01381">
    <property type="entry name" value="HTH_3"/>
    <property type="match status" value="1"/>
</dbReference>
<reference evidence="2 3" key="1">
    <citation type="journal article" date="2016" name="Nat. Commun.">
        <title>Thousands of microbial genomes shed light on interconnected biogeochemical processes in an aquifer system.</title>
        <authorList>
            <person name="Anantharaman K."/>
            <person name="Brown C.T."/>
            <person name="Hug L.A."/>
            <person name="Sharon I."/>
            <person name="Castelle C.J."/>
            <person name="Probst A.J."/>
            <person name="Thomas B.C."/>
            <person name="Singh A."/>
            <person name="Wilkins M.J."/>
            <person name="Karaoz U."/>
            <person name="Brodie E.L."/>
            <person name="Williams K.H."/>
            <person name="Hubbard S.S."/>
            <person name="Banfield J.F."/>
        </authorList>
    </citation>
    <scope>NUCLEOTIDE SEQUENCE [LARGE SCALE GENOMIC DNA]</scope>
</reference>
<protein>
    <recommendedName>
        <fullName evidence="1">HTH cro/C1-type domain-containing protein</fullName>
    </recommendedName>
</protein>
<dbReference type="Proteomes" id="UP000177382">
    <property type="component" value="Unassembled WGS sequence"/>
</dbReference>
<dbReference type="SUPFAM" id="SSF47413">
    <property type="entry name" value="lambda repressor-like DNA-binding domains"/>
    <property type="match status" value="1"/>
</dbReference>
<sequence>MKAKKIDTSKFITFHELRRKWMKDPEFVREWEKLEPHYQIARQMVGARIKKKMSQEELAKKIGTGQAVISRLEGMNAKPSISLLKRVADALDTPIKITINPDR</sequence>
<dbReference type="AlphaFoldDB" id="A0A1F7XLP0"/>
<organism evidence="2 3">
    <name type="scientific">Candidatus Woesebacteria bacterium RBG_16_42_24</name>
    <dbReference type="NCBI Taxonomy" id="1802485"/>
    <lineage>
        <taxon>Bacteria</taxon>
        <taxon>Candidatus Woeseibacteriota</taxon>
    </lineage>
</organism>
<dbReference type="GO" id="GO:0003677">
    <property type="term" value="F:DNA binding"/>
    <property type="evidence" value="ECO:0007669"/>
    <property type="project" value="InterPro"/>
</dbReference>
<dbReference type="InterPro" id="IPR001387">
    <property type="entry name" value="Cro/C1-type_HTH"/>
</dbReference>
<feature type="domain" description="HTH cro/C1-type" evidence="1">
    <location>
        <begin position="47"/>
        <end position="98"/>
    </location>
</feature>
<dbReference type="EMBL" id="MGFX01000001">
    <property type="protein sequence ID" value="OGM15910.1"/>
    <property type="molecule type" value="Genomic_DNA"/>
</dbReference>
<proteinExistence type="predicted"/>
<dbReference type="STRING" id="1802485.A2V97_04045"/>
<evidence type="ECO:0000313" key="3">
    <source>
        <dbReference type="Proteomes" id="UP000177382"/>
    </source>
</evidence>
<evidence type="ECO:0000313" key="2">
    <source>
        <dbReference type="EMBL" id="OGM15910.1"/>
    </source>
</evidence>
<gene>
    <name evidence="2" type="ORF">A2V97_04045</name>
</gene>
<dbReference type="SMART" id="SM00530">
    <property type="entry name" value="HTH_XRE"/>
    <property type="match status" value="1"/>
</dbReference>
<accession>A0A1F7XLP0</accession>
<dbReference type="PROSITE" id="PS50943">
    <property type="entry name" value="HTH_CROC1"/>
    <property type="match status" value="1"/>
</dbReference>
<dbReference type="InterPro" id="IPR010982">
    <property type="entry name" value="Lambda_DNA-bd_dom_sf"/>
</dbReference>